<dbReference type="Pfam" id="PF07143">
    <property type="entry name" value="CrtC"/>
    <property type="match status" value="1"/>
</dbReference>
<dbReference type="SUPFAM" id="SSF159245">
    <property type="entry name" value="AttH-like"/>
    <property type="match status" value="1"/>
</dbReference>
<dbReference type="InterPro" id="IPR023374">
    <property type="entry name" value="AttH-like_dom_sf"/>
</dbReference>
<dbReference type="PANTHER" id="PTHR38591">
    <property type="entry name" value="HYDROLASE"/>
    <property type="match status" value="1"/>
</dbReference>
<dbReference type="Gene3D" id="2.40.370.10">
    <property type="entry name" value="AttH-like domain"/>
    <property type="match status" value="2"/>
</dbReference>
<proteinExistence type="predicted"/>
<evidence type="ECO:0000259" key="1">
    <source>
        <dbReference type="Pfam" id="PF07143"/>
    </source>
</evidence>
<name>A0A1P8VQF4_STIAU</name>
<dbReference type="AlphaFoldDB" id="A0A1P8VQF4"/>
<sequence length="401" mass="43748">MRGGGKGLVLGVLGVLGVLAAGAFFVAREAPPPKAAPGLTVATLLGKTEGGDEGYARALQPREFHFPEDHGPHESFRTEWWYWTGNLQTADGHAFGYQLTMFRNAMAAQAVKRESEWGTRQLYMGHFALSDIGAKRFHVFERFSRAAVGLAGAQAQPFRVWLEDWEVKGLNNGALPMRLSVAAQAVALSLVMDEGKPPVLQGDQGLSQKGGPGSASYYYSLTRMPSRGTVTVEGHVYEVTGSSWMDREWSTAVLDASQIGWDWFSLQLSDDTELMYYQLRRSDGTTAPGSAGSFVFPQGTSARLKPEEGKLEVLDTWTSPRSGVTYPARWRLSVPSQQLELELVPAQADQELPVTVLYWEGSVRIHGTRAGQPVTGRGYVELTGYGDTPSTSASRGELPEK</sequence>
<dbReference type="Pfam" id="PF17186">
    <property type="entry name" value="Lipocalin_9"/>
    <property type="match status" value="1"/>
</dbReference>
<reference evidence="2" key="1">
    <citation type="journal article" date="2017" name="ACS Chem. Biol.">
        <title>Genomics-Guided Exploitation of Lipopeptide Diversity in Myxobacteria.</title>
        <authorList>
            <person name="Burgard C."/>
            <person name="Zaburannyi N."/>
            <person name="Nadmid S."/>
            <person name="Maier J."/>
            <person name="Jenke-Kodama H."/>
            <person name="Luxenburger E."/>
            <person name="Bernauer H.S."/>
            <person name="Wenzel S.C."/>
        </authorList>
    </citation>
    <scope>NUCLEOTIDE SEQUENCE</scope>
    <source>
        <strain evidence="2">Sg a32</strain>
    </source>
</reference>
<dbReference type="PANTHER" id="PTHR38591:SF1">
    <property type="entry name" value="BLL1000 PROTEIN"/>
    <property type="match status" value="1"/>
</dbReference>
<evidence type="ECO:0000313" key="2">
    <source>
        <dbReference type="EMBL" id="APZ78841.1"/>
    </source>
</evidence>
<organism evidence="2">
    <name type="scientific">Stigmatella aurantiaca</name>
    <dbReference type="NCBI Taxonomy" id="41"/>
    <lineage>
        <taxon>Bacteria</taxon>
        <taxon>Pseudomonadati</taxon>
        <taxon>Myxococcota</taxon>
        <taxon>Myxococcia</taxon>
        <taxon>Myxococcales</taxon>
        <taxon>Cystobacterineae</taxon>
        <taxon>Archangiaceae</taxon>
        <taxon>Stigmatella</taxon>
    </lineage>
</organism>
<protein>
    <submittedName>
        <fullName evidence="2">Hydrolase</fullName>
    </submittedName>
</protein>
<accession>A0A1P8VQF4</accession>
<dbReference type="EMBL" id="KX622601">
    <property type="protein sequence ID" value="APZ78841.1"/>
    <property type="molecule type" value="Genomic_DNA"/>
</dbReference>
<keyword evidence="2" id="KW-0378">Hydrolase</keyword>
<dbReference type="GO" id="GO:0016787">
    <property type="term" value="F:hydrolase activity"/>
    <property type="evidence" value="ECO:0007669"/>
    <property type="project" value="UniProtKB-KW"/>
</dbReference>
<dbReference type="InterPro" id="IPR010791">
    <property type="entry name" value="AttH_dom"/>
</dbReference>
<feature type="domain" description="AttH" evidence="1">
    <location>
        <begin position="78"/>
        <end position="251"/>
    </location>
</feature>